<keyword evidence="1" id="KW-0812">Transmembrane</keyword>
<feature type="domain" description="CAAX prenyl protease 2/Lysostaphin resistance protein A-like" evidence="2">
    <location>
        <begin position="127"/>
        <end position="219"/>
    </location>
</feature>
<proteinExistence type="predicted"/>
<keyword evidence="1" id="KW-0472">Membrane</keyword>
<protein>
    <submittedName>
        <fullName evidence="3">Abortive infection protein</fullName>
    </submittedName>
</protein>
<dbReference type="RefSeq" id="WP_096670914.1">
    <property type="nucleotide sequence ID" value="NZ_AP018316.1"/>
</dbReference>
<gene>
    <name evidence="3" type="ORF">NIES806_46130</name>
</gene>
<dbReference type="AlphaFoldDB" id="A0A1Z4V9Y1"/>
<feature type="transmembrane region" description="Helical" evidence="1">
    <location>
        <begin position="210"/>
        <end position="230"/>
    </location>
</feature>
<dbReference type="InterPro" id="IPR003675">
    <property type="entry name" value="Rce1/LyrA-like_dom"/>
</dbReference>
<dbReference type="EMBL" id="AP018316">
    <property type="protein sequence ID" value="BAZ88376.1"/>
    <property type="molecule type" value="Genomic_DNA"/>
</dbReference>
<dbReference type="KEGG" id="dcm:NIES806_46130"/>
<feature type="transmembrane region" description="Helical" evidence="1">
    <location>
        <begin position="250"/>
        <end position="268"/>
    </location>
</feature>
<accession>A0A1Z4V9Y1</accession>
<dbReference type="Proteomes" id="UP000218702">
    <property type="component" value="Chromosome"/>
</dbReference>
<sequence>MKINLTQLTQYPVTVRLVCFILALLFLWLPLAIPIYLLVEDTNLESILTLVILYVEFIFLLNIWGKQVHQQPKIFSYYGLEFTRFNGVDVLWGLAIGLTSVLVLFSLEGVLGWLVWQQPQVFLGRIILEGLLVGLGVGFAEELLFRGWLLDELQRDYKLNIAMRIDAILFAVSHFIKPLEAIIHTLLQFPALVLLGLTQVWGKRWKRGRLGLPIGLHGGLVWGYYIINVGQLTKYSGQVPDWVTGVNNNPLQGVMGVLFMGGLAWWIGSKQQVTGKSIEFEHKT</sequence>
<keyword evidence="4" id="KW-1185">Reference proteome</keyword>
<dbReference type="PANTHER" id="PTHR43592">
    <property type="entry name" value="CAAX AMINO TERMINAL PROTEASE"/>
    <property type="match status" value="1"/>
</dbReference>
<dbReference type="GO" id="GO:0004175">
    <property type="term" value="F:endopeptidase activity"/>
    <property type="evidence" value="ECO:0007669"/>
    <property type="project" value="UniProtKB-ARBA"/>
</dbReference>
<dbReference type="OrthoDB" id="3034706at2"/>
<feature type="transmembrane region" description="Helical" evidence="1">
    <location>
        <begin position="122"/>
        <end position="145"/>
    </location>
</feature>
<feature type="transmembrane region" description="Helical" evidence="1">
    <location>
        <begin position="12"/>
        <end position="38"/>
    </location>
</feature>
<dbReference type="PANTHER" id="PTHR43592:SF20">
    <property type="entry name" value="ALPHA_BETA-HYDROLASES SUPERFAMILY PROTEIN"/>
    <property type="match status" value="1"/>
</dbReference>
<organism evidence="3 4">
    <name type="scientific">Dolichospermum compactum NIES-806</name>
    <dbReference type="NCBI Taxonomy" id="1973481"/>
    <lineage>
        <taxon>Bacteria</taxon>
        <taxon>Bacillati</taxon>
        <taxon>Cyanobacteriota</taxon>
        <taxon>Cyanophyceae</taxon>
        <taxon>Nostocales</taxon>
        <taxon>Aphanizomenonaceae</taxon>
        <taxon>Dolichospermum</taxon>
        <taxon>Dolichospermum compactum</taxon>
    </lineage>
</organism>
<feature type="transmembrane region" description="Helical" evidence="1">
    <location>
        <begin position="44"/>
        <end position="64"/>
    </location>
</feature>
<dbReference type="GO" id="GO:0080120">
    <property type="term" value="P:CAAX-box protein maturation"/>
    <property type="evidence" value="ECO:0007669"/>
    <property type="project" value="UniProtKB-ARBA"/>
</dbReference>
<name>A0A1Z4V9Y1_9CYAN</name>
<evidence type="ECO:0000313" key="4">
    <source>
        <dbReference type="Proteomes" id="UP000218702"/>
    </source>
</evidence>
<feature type="transmembrane region" description="Helical" evidence="1">
    <location>
        <begin position="182"/>
        <end position="198"/>
    </location>
</feature>
<feature type="transmembrane region" description="Helical" evidence="1">
    <location>
        <begin position="90"/>
        <end position="116"/>
    </location>
</feature>
<evidence type="ECO:0000313" key="3">
    <source>
        <dbReference type="EMBL" id="BAZ88376.1"/>
    </source>
</evidence>
<evidence type="ECO:0000259" key="2">
    <source>
        <dbReference type="Pfam" id="PF02517"/>
    </source>
</evidence>
<evidence type="ECO:0000256" key="1">
    <source>
        <dbReference type="SAM" id="Phobius"/>
    </source>
</evidence>
<reference evidence="3 4" key="1">
    <citation type="submission" date="2017-06" db="EMBL/GenBank/DDBJ databases">
        <title>Genome sequencing of cyanobaciteial culture collection at National Institute for Environmental Studies (NIES).</title>
        <authorList>
            <person name="Hirose Y."/>
            <person name="Shimura Y."/>
            <person name="Fujisawa T."/>
            <person name="Nakamura Y."/>
            <person name="Kawachi M."/>
        </authorList>
    </citation>
    <scope>NUCLEOTIDE SEQUENCE [LARGE SCALE GENOMIC DNA]</scope>
    <source>
        <strain evidence="3 4">NIES-806</strain>
    </source>
</reference>
<keyword evidence="1" id="KW-1133">Transmembrane helix</keyword>
<dbReference type="Pfam" id="PF02517">
    <property type="entry name" value="Rce1-like"/>
    <property type="match status" value="1"/>
</dbReference>